<protein>
    <submittedName>
        <fullName evidence="2">GNAT family N-acetyltransferase</fullName>
    </submittedName>
</protein>
<gene>
    <name evidence="2" type="ORF">IPV69_02065</name>
</gene>
<evidence type="ECO:0000313" key="2">
    <source>
        <dbReference type="EMBL" id="QOV90182.1"/>
    </source>
</evidence>
<dbReference type="Gene3D" id="3.40.630.30">
    <property type="match status" value="1"/>
</dbReference>
<reference evidence="2 3" key="1">
    <citation type="submission" date="2020-10" db="EMBL/GenBank/DDBJ databases">
        <title>Wide distribution of Phycisphaera-like planctomycetes from WD2101 soil group in peatlands and genome analysis of the first cultivated representative.</title>
        <authorList>
            <person name="Dedysh S.N."/>
            <person name="Beletsky A.V."/>
            <person name="Ivanova A."/>
            <person name="Kulichevskaya I.S."/>
            <person name="Suzina N.E."/>
            <person name="Philippov D.A."/>
            <person name="Rakitin A.L."/>
            <person name="Mardanov A.V."/>
            <person name="Ravin N.V."/>
        </authorList>
    </citation>
    <scope>NUCLEOTIDE SEQUENCE [LARGE SCALE GENOMIC DNA]</scope>
    <source>
        <strain evidence="2 3">M1803</strain>
    </source>
</reference>
<dbReference type="InterPro" id="IPR016181">
    <property type="entry name" value="Acyl_CoA_acyltransferase"/>
</dbReference>
<evidence type="ECO:0000313" key="3">
    <source>
        <dbReference type="Proteomes" id="UP000593765"/>
    </source>
</evidence>
<dbReference type="RefSeq" id="WP_206293256.1">
    <property type="nucleotide sequence ID" value="NZ_CP063458.1"/>
</dbReference>
<dbReference type="Pfam" id="PF13480">
    <property type="entry name" value="Acetyltransf_6"/>
    <property type="match status" value="1"/>
</dbReference>
<dbReference type="SUPFAM" id="SSF55729">
    <property type="entry name" value="Acyl-CoA N-acyltransferases (Nat)"/>
    <property type="match status" value="1"/>
</dbReference>
<keyword evidence="3" id="KW-1185">Reference proteome</keyword>
<name>A0A7M2WY79_9BACT</name>
<dbReference type="EMBL" id="CP063458">
    <property type="protein sequence ID" value="QOV90182.1"/>
    <property type="molecule type" value="Genomic_DNA"/>
</dbReference>
<evidence type="ECO:0000259" key="1">
    <source>
        <dbReference type="Pfam" id="PF13480"/>
    </source>
</evidence>
<dbReference type="AlphaFoldDB" id="A0A7M2WY79"/>
<proteinExistence type="predicted"/>
<feature type="domain" description="BioF2-like acetyltransferase" evidence="1">
    <location>
        <begin position="148"/>
        <end position="287"/>
    </location>
</feature>
<organism evidence="2 3">
    <name type="scientific">Humisphaera borealis</name>
    <dbReference type="NCBI Taxonomy" id="2807512"/>
    <lineage>
        <taxon>Bacteria</taxon>
        <taxon>Pseudomonadati</taxon>
        <taxon>Planctomycetota</taxon>
        <taxon>Phycisphaerae</taxon>
        <taxon>Tepidisphaerales</taxon>
        <taxon>Tepidisphaeraceae</taxon>
        <taxon>Humisphaera</taxon>
    </lineage>
</organism>
<dbReference type="KEGG" id="hbs:IPV69_02065"/>
<dbReference type="Proteomes" id="UP000593765">
    <property type="component" value="Chromosome"/>
</dbReference>
<accession>A0A7M2WY79</accession>
<dbReference type="InterPro" id="IPR038740">
    <property type="entry name" value="BioF2-like_GNAT_dom"/>
</dbReference>
<sequence length="306" mass="35062">MSCGETNTLFQTREWLLPWRRALDEGKLLLIVAECDDQVVALAPLFASEGMVFFLGAGESDYLDFIGDTSHPEVLPAILEAARAATPGFLGFRFHLVPSASRTGDRLRLAAAQLGLACFIEKELPAYEIDMIQHADFLRTTTSRSMLKRETYFRNNGRFEIQRLRDPEDVRTHLPAFFEQHAARWAGKDYQSPFLVPRRREWLEYAVESTGRAGWLRLRRLDWNDRPLAISFSWSYRGVHYAGPWSFDIEHGRHCPGHVILRHAILDALDEGLLVYDLRGGDDQYKSRFPTRTKSTTTWGLYPPGD</sequence>